<name>A0A0R2FWJ9_9LACO</name>
<dbReference type="InterPro" id="IPR051816">
    <property type="entry name" value="Glycosyl_Hydrolase_31"/>
</dbReference>
<organism evidence="6 7">
    <name type="scientific">Lactobacillus selangorensis</name>
    <dbReference type="NCBI Taxonomy" id="81857"/>
    <lineage>
        <taxon>Bacteria</taxon>
        <taxon>Bacillati</taxon>
        <taxon>Bacillota</taxon>
        <taxon>Bacilli</taxon>
        <taxon>Lactobacillales</taxon>
        <taxon>Lactobacillaceae</taxon>
        <taxon>Lactobacillus</taxon>
    </lineage>
</organism>
<keyword evidence="7" id="KW-1185">Reference proteome</keyword>
<dbReference type="SUPFAM" id="SSF51011">
    <property type="entry name" value="Glycosyl hydrolase domain"/>
    <property type="match status" value="1"/>
</dbReference>
<sequence>MKNINQVTGKNYRFTILTDKLLRMEYSQTDQFEDRLTQAVQNRDFPLAQFEVTENQHGHVLEIETDAFHLYYDGGPFSAGTLFIDAKYNYGTHYSRWYYGEPIQKNLKGTARTLDKADGAIPLDDGLMTKDGFSILDDSDAMIQDGGKIAQRSFAEQDVYYFAYGRDYLATLNAYYQLTGFPPLVPRFALGNWWSRFYPYTQAEYLQLMDRFDRNAIPISVSVFDMNWHRTDFPAEYASGWTGYTWNKKLFPDPVGMMKKLHQDGKHITLNVHPASGIRAPEEHYRDAAKIMDVDPESKEPLLFNLQDPKFRKAYFEAIHHPLEKEGVDFWWIDWQQGAARSNKQVDPLWVLNVLHYQDQQQKDPNNALILSRYGGPGSHRYPVGFSGDTVASWKSLDFQPYFTVTASNIGYTWWSHDIGVHMLGTYNPELSLRWLQFGVFSPIMRLHSSDNPFMGKEPWNYDLATEKSMTAFMQLRAQLIPYLETANYQTHLHGIPLMQPLYYQSPNRKEAYQFPNEYYFGSELLVAPITKPADAVTREGHTSVWLPEGDWYDFFSGVKYAGNGSLKVYRDGQHYPVFVKSGGIVPLNPDFMQPADALPAKLQVRVYPGRKNHYDLYEQQDGHTAVTHFDWNMNDETFEVQVEDDAHILPAQRQITLEFIDLSADELDDGRLTIAGTQNQLVQLHALTELPQAGKIHQLVRQKLQMAHLDFDLKAKIWDELTGKHSQPQKIRFVAGLDNQSVAQMLLELLTLA</sequence>
<dbReference type="Gene3D" id="3.20.20.80">
    <property type="entry name" value="Glycosidases"/>
    <property type="match status" value="1"/>
</dbReference>
<evidence type="ECO:0000259" key="4">
    <source>
        <dbReference type="Pfam" id="PF21365"/>
    </source>
</evidence>
<evidence type="ECO:0000256" key="2">
    <source>
        <dbReference type="RuleBase" id="RU361185"/>
    </source>
</evidence>
<keyword evidence="2" id="KW-0378">Hydrolase</keyword>
<evidence type="ECO:0000313" key="7">
    <source>
        <dbReference type="Proteomes" id="UP000051645"/>
    </source>
</evidence>
<dbReference type="CDD" id="cd06595">
    <property type="entry name" value="GH31_u1"/>
    <property type="match status" value="1"/>
</dbReference>
<evidence type="ECO:0000259" key="3">
    <source>
        <dbReference type="Pfam" id="PF01055"/>
    </source>
</evidence>
<feature type="domain" description="Glycoside hydrolase family 31 TIM barrel" evidence="3">
    <location>
        <begin position="182"/>
        <end position="486"/>
    </location>
</feature>
<protein>
    <submittedName>
        <fullName evidence="6">Alpha-xylosidase</fullName>
    </submittedName>
</protein>
<dbReference type="Pfam" id="PF01055">
    <property type="entry name" value="Glyco_hydro_31_2nd"/>
    <property type="match status" value="1"/>
</dbReference>
<keyword evidence="2" id="KW-0326">Glycosidase</keyword>
<comment type="caution">
    <text evidence="6">The sequence shown here is derived from an EMBL/GenBank/DDBJ whole genome shotgun (WGS) entry which is preliminary data.</text>
</comment>
<dbReference type="Pfam" id="PF21365">
    <property type="entry name" value="Glyco_hydro_31_3rd"/>
    <property type="match status" value="1"/>
</dbReference>
<dbReference type="EMBL" id="JQAT01000002">
    <property type="protein sequence ID" value="KRN28853.1"/>
    <property type="molecule type" value="Genomic_DNA"/>
</dbReference>
<dbReference type="PANTHER" id="PTHR43863:SF2">
    <property type="entry name" value="MALTASE-GLUCOAMYLASE"/>
    <property type="match status" value="1"/>
</dbReference>
<dbReference type="PATRIC" id="fig|81857.3.peg.1066"/>
<proteinExistence type="inferred from homology"/>
<evidence type="ECO:0000313" key="5">
    <source>
        <dbReference type="EMBL" id="KRN28853.1"/>
    </source>
</evidence>
<dbReference type="RefSeq" id="WP_057768987.1">
    <property type="nucleotide sequence ID" value="NZ_JQAT01000002.1"/>
</dbReference>
<accession>A0A0R2FWJ9</accession>
<dbReference type="AlphaFoldDB" id="A0A0R2FWJ9"/>
<evidence type="ECO:0000313" key="6">
    <source>
        <dbReference type="EMBL" id="KRN32737.1"/>
    </source>
</evidence>
<dbReference type="STRING" id="81857.IV38_GL001060"/>
<dbReference type="SUPFAM" id="SSF51445">
    <property type="entry name" value="(Trans)glycosidases"/>
    <property type="match status" value="1"/>
</dbReference>
<dbReference type="InterPro" id="IPR017853">
    <property type="entry name" value="GH"/>
</dbReference>
<dbReference type="GO" id="GO:0004553">
    <property type="term" value="F:hydrolase activity, hydrolyzing O-glycosyl compounds"/>
    <property type="evidence" value="ECO:0007669"/>
    <property type="project" value="InterPro"/>
</dbReference>
<dbReference type="InterPro" id="IPR000322">
    <property type="entry name" value="Glyco_hydro_31_TIM"/>
</dbReference>
<dbReference type="InterPro" id="IPR048395">
    <property type="entry name" value="Glyco_hydro_31_C"/>
</dbReference>
<reference evidence="7 8" key="1">
    <citation type="journal article" date="2015" name="Genome Announc.">
        <title>Expanding the biotechnology potential of lactobacilli through comparative genomics of 213 strains and associated genera.</title>
        <authorList>
            <person name="Sun Z."/>
            <person name="Harris H.M."/>
            <person name="McCann A."/>
            <person name="Guo C."/>
            <person name="Argimon S."/>
            <person name="Zhang W."/>
            <person name="Yang X."/>
            <person name="Jeffery I.B."/>
            <person name="Cooney J.C."/>
            <person name="Kagawa T.F."/>
            <person name="Liu W."/>
            <person name="Song Y."/>
            <person name="Salvetti E."/>
            <person name="Wrobel A."/>
            <person name="Rasinkangas P."/>
            <person name="Parkhill J."/>
            <person name="Rea M.C."/>
            <person name="O'Sullivan O."/>
            <person name="Ritari J."/>
            <person name="Douillard F.P."/>
            <person name="Paul Ross R."/>
            <person name="Yang R."/>
            <person name="Briner A.E."/>
            <person name="Felis G.E."/>
            <person name="de Vos W.M."/>
            <person name="Barrangou R."/>
            <person name="Klaenhammer T.R."/>
            <person name="Caufield P.W."/>
            <person name="Cui Y."/>
            <person name="Zhang H."/>
            <person name="O'Toole P.W."/>
        </authorList>
    </citation>
    <scope>NUCLEOTIDE SEQUENCE [LARGE SCALE GENOMIC DNA]</scope>
    <source>
        <strain evidence="5 8">ATCC BAA-66</strain>
        <strain evidence="6 7">DSM 13344</strain>
    </source>
</reference>
<dbReference type="InterPro" id="IPR013780">
    <property type="entry name" value="Glyco_hydro_b"/>
</dbReference>
<feature type="domain" description="Glycosyl hydrolase family 31 C-terminal" evidence="4">
    <location>
        <begin position="495"/>
        <end position="586"/>
    </location>
</feature>
<dbReference type="OrthoDB" id="176168at2"/>
<dbReference type="PANTHER" id="PTHR43863">
    <property type="entry name" value="HYDROLASE, PUTATIVE (AFU_ORTHOLOGUE AFUA_1G03140)-RELATED"/>
    <property type="match status" value="1"/>
</dbReference>
<evidence type="ECO:0000256" key="1">
    <source>
        <dbReference type="ARBA" id="ARBA00007806"/>
    </source>
</evidence>
<evidence type="ECO:0000313" key="8">
    <source>
        <dbReference type="Proteomes" id="UP000051751"/>
    </source>
</evidence>
<comment type="similarity">
    <text evidence="1 2">Belongs to the glycosyl hydrolase 31 family.</text>
</comment>
<dbReference type="GO" id="GO:0005975">
    <property type="term" value="P:carbohydrate metabolic process"/>
    <property type="evidence" value="ECO:0007669"/>
    <property type="project" value="InterPro"/>
</dbReference>
<dbReference type="EMBL" id="JQAZ01000002">
    <property type="protein sequence ID" value="KRN32737.1"/>
    <property type="molecule type" value="Genomic_DNA"/>
</dbReference>
<dbReference type="Proteomes" id="UP000051645">
    <property type="component" value="Unassembled WGS sequence"/>
</dbReference>
<gene>
    <name evidence="5" type="ORF">IV38_GL001060</name>
    <name evidence="6" type="ORF">IV40_GL000793</name>
</gene>
<dbReference type="Proteomes" id="UP000051751">
    <property type="component" value="Unassembled WGS sequence"/>
</dbReference>
<dbReference type="Gene3D" id="2.60.40.1180">
    <property type="entry name" value="Golgi alpha-mannosidase II"/>
    <property type="match status" value="2"/>
</dbReference>